<reference evidence="2 3" key="1">
    <citation type="submission" date="2020-08" db="EMBL/GenBank/DDBJ databases">
        <title>Sequencing the genomes of 1000 actinobacteria strains.</title>
        <authorList>
            <person name="Klenk H.-P."/>
        </authorList>
    </citation>
    <scope>NUCLEOTIDE SEQUENCE [LARGE SCALE GENOMIC DNA]</scope>
    <source>
        <strain evidence="2 3">DSM 45809</strain>
    </source>
</reference>
<evidence type="ECO:0000313" key="3">
    <source>
        <dbReference type="Proteomes" id="UP000546162"/>
    </source>
</evidence>
<sequence length="314" mass="32432">MNKRLTAAAIVLALGVGGCADAGGEGTTDAGNPAGPPSGAPQVHERWTSCATAGATDGFDATDLSRLDDSFTPAAAVVCLTSPRERFGGGHDLVATEARATDLTELLAALRLPDEPRTDLPCTLEMPFVPWLALLDEHGRWVRPGVPVDACGKPRAEFRVAYAKLHTRPVSSEVVRDLDPNGAAAAGCAPDWKDELTVARRTGGGAAIPDPLPDPGATVKLCLYQVPADQRGSDLPVGAFQSGRRLTPAQWTAIRAELAAAAPGTPCAEQATRFAVLRAGPAWTVVEADGCRQVLLPPGAIRQGSAALAKALSG</sequence>
<dbReference type="PROSITE" id="PS51257">
    <property type="entry name" value="PROKAR_LIPOPROTEIN"/>
    <property type="match status" value="1"/>
</dbReference>
<dbReference type="RefSeq" id="WP_185043809.1">
    <property type="nucleotide sequence ID" value="NZ_BAABFG010000005.1"/>
</dbReference>
<feature type="signal peptide" evidence="1">
    <location>
        <begin position="1"/>
        <end position="22"/>
    </location>
</feature>
<feature type="chain" id="PRO_5031496951" evidence="1">
    <location>
        <begin position="23"/>
        <end position="314"/>
    </location>
</feature>
<comment type="caution">
    <text evidence="2">The sequence shown here is derived from an EMBL/GenBank/DDBJ whole genome shotgun (WGS) entry which is preliminary data.</text>
</comment>
<keyword evidence="1" id="KW-0732">Signal</keyword>
<evidence type="ECO:0000313" key="2">
    <source>
        <dbReference type="EMBL" id="MBB4743542.1"/>
    </source>
</evidence>
<gene>
    <name evidence="2" type="ORF">BJY16_007001</name>
</gene>
<dbReference type="AlphaFoldDB" id="A0A7W7H4K5"/>
<dbReference type="Proteomes" id="UP000546162">
    <property type="component" value="Unassembled WGS sequence"/>
</dbReference>
<organism evidence="2 3">
    <name type="scientific">Actinoplanes octamycinicus</name>
    <dbReference type="NCBI Taxonomy" id="135948"/>
    <lineage>
        <taxon>Bacteria</taxon>
        <taxon>Bacillati</taxon>
        <taxon>Actinomycetota</taxon>
        <taxon>Actinomycetes</taxon>
        <taxon>Micromonosporales</taxon>
        <taxon>Micromonosporaceae</taxon>
        <taxon>Actinoplanes</taxon>
    </lineage>
</organism>
<keyword evidence="3" id="KW-1185">Reference proteome</keyword>
<dbReference type="EMBL" id="JACHNB010000001">
    <property type="protein sequence ID" value="MBB4743542.1"/>
    <property type="molecule type" value="Genomic_DNA"/>
</dbReference>
<proteinExistence type="predicted"/>
<accession>A0A7W7H4K5</accession>
<name>A0A7W7H4K5_9ACTN</name>
<evidence type="ECO:0000256" key="1">
    <source>
        <dbReference type="SAM" id="SignalP"/>
    </source>
</evidence>
<protein>
    <submittedName>
        <fullName evidence="2">Uncharacterized protein</fullName>
    </submittedName>
</protein>